<dbReference type="PANTHER" id="PTHR30146:SF105">
    <property type="entry name" value="CATABOLITE CONTROL PROTEIN B"/>
    <property type="match status" value="1"/>
</dbReference>
<evidence type="ECO:0000313" key="5">
    <source>
        <dbReference type="EMBL" id="QIL48191.1"/>
    </source>
</evidence>
<dbReference type="CDD" id="cd06286">
    <property type="entry name" value="PBP1_CcpB-like"/>
    <property type="match status" value="1"/>
</dbReference>
<dbReference type="SUPFAM" id="SSF53822">
    <property type="entry name" value="Periplasmic binding protein-like I"/>
    <property type="match status" value="1"/>
</dbReference>
<sequence>MANIHDIAKKSGYSAATVSRVLNQRKHVSKEAQEKIKAAIKELDYVPSEIARDLSRGKTLNIGIVLPHTKHPFFTEILRGAIDASFQTDYHLVILPSAYDKERELAYLEQLRRNAYDGLIFTSRGLSLETLVSYTKYSPIVCCEDPGEVEISAVYSERNIAYEAGMRWLKEKNYQKIGFFFSREAKISATSRETVKAYQKVYGQELTEQWIKTGIATYEEGYQAAKEWHESGVEIEAIFSNGDDVVAGARQFYLDYKLSVPFLVGQEMQLSSQLLNISTIDNRFAEIGKKAFELILDSSRVEKIGIPSRFVVREDNKS</sequence>
<dbReference type="GO" id="GO:0000976">
    <property type="term" value="F:transcription cis-regulatory region binding"/>
    <property type="evidence" value="ECO:0007669"/>
    <property type="project" value="TreeGrafter"/>
</dbReference>
<dbReference type="CDD" id="cd01392">
    <property type="entry name" value="HTH_LacI"/>
    <property type="match status" value="1"/>
</dbReference>
<feature type="domain" description="HTH lacI-type" evidence="4">
    <location>
        <begin position="2"/>
        <end position="56"/>
    </location>
</feature>
<proteinExistence type="predicted"/>
<dbReference type="InterPro" id="IPR001761">
    <property type="entry name" value="Peripla_BP/Lac1_sug-bd_dom"/>
</dbReference>
<dbReference type="Pfam" id="PF00356">
    <property type="entry name" value="LacI"/>
    <property type="match status" value="1"/>
</dbReference>
<dbReference type="Proteomes" id="UP000501747">
    <property type="component" value="Chromosome"/>
</dbReference>
<dbReference type="InterPro" id="IPR028082">
    <property type="entry name" value="Peripla_BP_I"/>
</dbReference>
<dbReference type="GO" id="GO:0003700">
    <property type="term" value="F:DNA-binding transcription factor activity"/>
    <property type="evidence" value="ECO:0007669"/>
    <property type="project" value="TreeGrafter"/>
</dbReference>
<dbReference type="AlphaFoldDB" id="A0A6G8ASZ0"/>
<dbReference type="InterPro" id="IPR010982">
    <property type="entry name" value="Lambda_DNA-bd_dom_sf"/>
</dbReference>
<dbReference type="PANTHER" id="PTHR30146">
    <property type="entry name" value="LACI-RELATED TRANSCRIPTIONAL REPRESSOR"/>
    <property type="match status" value="1"/>
</dbReference>
<dbReference type="SUPFAM" id="SSF47413">
    <property type="entry name" value="lambda repressor-like DNA-binding domains"/>
    <property type="match status" value="1"/>
</dbReference>
<dbReference type="InterPro" id="IPR000843">
    <property type="entry name" value="HTH_LacI"/>
</dbReference>
<dbReference type="EMBL" id="CP049887">
    <property type="protein sequence ID" value="QIL48191.1"/>
    <property type="molecule type" value="Genomic_DNA"/>
</dbReference>
<organism evidence="5 6">
    <name type="scientific">Vagococcus hydrophili</name>
    <dbReference type="NCBI Taxonomy" id="2714947"/>
    <lineage>
        <taxon>Bacteria</taxon>
        <taxon>Bacillati</taxon>
        <taxon>Bacillota</taxon>
        <taxon>Bacilli</taxon>
        <taxon>Lactobacillales</taxon>
        <taxon>Enterococcaceae</taxon>
        <taxon>Vagococcus</taxon>
    </lineage>
</organism>
<name>A0A6G8ASZ0_9ENTE</name>
<keyword evidence="3" id="KW-0804">Transcription</keyword>
<evidence type="ECO:0000256" key="2">
    <source>
        <dbReference type="ARBA" id="ARBA00023125"/>
    </source>
</evidence>
<evidence type="ECO:0000256" key="1">
    <source>
        <dbReference type="ARBA" id="ARBA00023015"/>
    </source>
</evidence>
<dbReference type="RefSeq" id="WP_166034339.1">
    <property type="nucleotide sequence ID" value="NZ_CP049887.1"/>
</dbReference>
<dbReference type="KEGG" id="vhy:G7082_06650"/>
<reference evidence="5 6" key="1">
    <citation type="submission" date="2020-03" db="EMBL/GenBank/DDBJ databases">
        <title>Vagococcus sp. nov., isolated from beetles.</title>
        <authorList>
            <person name="Hyun D.-W."/>
            <person name="Bae J.-W."/>
        </authorList>
    </citation>
    <scope>NUCLEOTIDE SEQUENCE [LARGE SCALE GENOMIC DNA]</scope>
    <source>
        <strain evidence="5 6">HDW17B</strain>
    </source>
</reference>
<keyword evidence="2 5" id="KW-0238">DNA-binding</keyword>
<evidence type="ECO:0000259" key="4">
    <source>
        <dbReference type="PROSITE" id="PS50932"/>
    </source>
</evidence>
<accession>A0A6G8ASZ0</accession>
<dbReference type="PROSITE" id="PS50932">
    <property type="entry name" value="HTH_LACI_2"/>
    <property type="match status" value="1"/>
</dbReference>
<dbReference type="Pfam" id="PF00532">
    <property type="entry name" value="Peripla_BP_1"/>
    <property type="match status" value="1"/>
</dbReference>
<evidence type="ECO:0000256" key="3">
    <source>
        <dbReference type="ARBA" id="ARBA00023163"/>
    </source>
</evidence>
<dbReference type="Gene3D" id="3.40.50.2300">
    <property type="match status" value="2"/>
</dbReference>
<dbReference type="SMART" id="SM00354">
    <property type="entry name" value="HTH_LACI"/>
    <property type="match status" value="1"/>
</dbReference>
<keyword evidence="1" id="KW-0805">Transcription regulation</keyword>
<protein>
    <submittedName>
        <fullName evidence="5">LacI family DNA-binding transcriptional regulator</fullName>
    </submittedName>
</protein>
<keyword evidence="6" id="KW-1185">Reference proteome</keyword>
<gene>
    <name evidence="5" type="ORF">G7082_06650</name>
</gene>
<evidence type="ECO:0000313" key="6">
    <source>
        <dbReference type="Proteomes" id="UP000501747"/>
    </source>
</evidence>
<dbReference type="Gene3D" id="1.10.260.40">
    <property type="entry name" value="lambda repressor-like DNA-binding domains"/>
    <property type="match status" value="1"/>
</dbReference>